<dbReference type="EMBL" id="MU032346">
    <property type="protein sequence ID" value="KAF3766690.1"/>
    <property type="molecule type" value="Genomic_DNA"/>
</dbReference>
<dbReference type="GO" id="GO:0006351">
    <property type="term" value="P:DNA-templated transcription"/>
    <property type="evidence" value="ECO:0007669"/>
    <property type="project" value="InterPro"/>
</dbReference>
<feature type="transmembrane region" description="Helical" evidence="3">
    <location>
        <begin position="192"/>
        <end position="219"/>
    </location>
</feature>
<proteinExistence type="predicted"/>
<evidence type="ECO:0000313" key="5">
    <source>
        <dbReference type="EMBL" id="KAF3766690.1"/>
    </source>
</evidence>
<gene>
    <name evidence="5" type="ORF">M406DRAFT_53242</name>
</gene>
<keyword evidence="3" id="KW-0472">Membrane</keyword>
<evidence type="ECO:0000259" key="4">
    <source>
        <dbReference type="Pfam" id="PF04082"/>
    </source>
</evidence>
<feature type="non-terminal residue" evidence="5">
    <location>
        <position position="1"/>
    </location>
</feature>
<dbReference type="Proteomes" id="UP000803844">
    <property type="component" value="Unassembled WGS sequence"/>
</dbReference>
<evidence type="ECO:0000256" key="1">
    <source>
        <dbReference type="ARBA" id="ARBA00004123"/>
    </source>
</evidence>
<dbReference type="AlphaFoldDB" id="A0A9P4Y563"/>
<dbReference type="GO" id="GO:0008270">
    <property type="term" value="F:zinc ion binding"/>
    <property type="evidence" value="ECO:0007669"/>
    <property type="project" value="InterPro"/>
</dbReference>
<dbReference type="GeneID" id="63841639"/>
<evidence type="ECO:0000313" key="6">
    <source>
        <dbReference type="Proteomes" id="UP000803844"/>
    </source>
</evidence>
<dbReference type="PANTHER" id="PTHR31001">
    <property type="entry name" value="UNCHARACTERIZED TRANSCRIPTIONAL REGULATORY PROTEIN"/>
    <property type="match status" value="1"/>
</dbReference>
<reference evidence="5" key="1">
    <citation type="journal article" date="2020" name="Phytopathology">
        <title>Genome sequence of the chestnut blight fungus Cryphonectria parasitica EP155: A fundamental resource for an archetypical invasive plant pathogen.</title>
        <authorList>
            <person name="Crouch J.A."/>
            <person name="Dawe A."/>
            <person name="Aerts A."/>
            <person name="Barry K."/>
            <person name="Churchill A.C.L."/>
            <person name="Grimwood J."/>
            <person name="Hillman B."/>
            <person name="Milgroom M.G."/>
            <person name="Pangilinan J."/>
            <person name="Smith M."/>
            <person name="Salamov A."/>
            <person name="Schmutz J."/>
            <person name="Yadav J."/>
            <person name="Grigoriev I.V."/>
            <person name="Nuss D."/>
        </authorList>
    </citation>
    <scope>NUCLEOTIDE SEQUENCE</scope>
    <source>
        <strain evidence="5">EP155</strain>
    </source>
</reference>
<feature type="domain" description="Xylanolytic transcriptional activator regulatory" evidence="4">
    <location>
        <begin position="45"/>
        <end position="196"/>
    </location>
</feature>
<dbReference type="RefSeq" id="XP_040777651.1">
    <property type="nucleotide sequence ID" value="XM_040924510.1"/>
</dbReference>
<comment type="subcellular location">
    <subcellularLocation>
        <location evidence="1">Nucleus</location>
    </subcellularLocation>
</comment>
<dbReference type="CDD" id="cd12148">
    <property type="entry name" value="fungal_TF_MHR"/>
    <property type="match status" value="1"/>
</dbReference>
<keyword evidence="6" id="KW-1185">Reference proteome</keyword>
<sequence length="237" mass="26859">FRVTNSGENTSRRHTSVRSIDLPSKEDALALFRDYLENSDFHVANILHPPTVQAMVVDVYTQLRRGQKVDLGAAAFVLSFCAASAYFWDLDFPAQFNFSSEDSAAAQSHAWKSAAWDLLDQAQRSASNTLHLIQARMILGDLFYNIEGVTSRFRYLHSCARAAAHEMRLHLVDFPGSGPGDSPLLREMKRRVWWYLAATDWYVCPLLSSSCIILSFPFLRISREILLKHIMVSNITD</sequence>
<dbReference type="InterPro" id="IPR050613">
    <property type="entry name" value="Sec_Metabolite_Reg"/>
</dbReference>
<dbReference type="GO" id="GO:0005634">
    <property type="term" value="C:nucleus"/>
    <property type="evidence" value="ECO:0007669"/>
    <property type="project" value="UniProtKB-SubCell"/>
</dbReference>
<evidence type="ECO:0000256" key="3">
    <source>
        <dbReference type="SAM" id="Phobius"/>
    </source>
</evidence>
<keyword evidence="3" id="KW-1133">Transmembrane helix</keyword>
<feature type="transmembrane region" description="Helical" evidence="3">
    <location>
        <begin position="71"/>
        <end position="88"/>
    </location>
</feature>
<keyword evidence="2" id="KW-0539">Nucleus</keyword>
<dbReference type="InterPro" id="IPR007219">
    <property type="entry name" value="XnlR_reg_dom"/>
</dbReference>
<dbReference type="PANTHER" id="PTHR31001:SF90">
    <property type="entry name" value="CENTROMERE DNA-BINDING PROTEIN COMPLEX CBF3 SUBUNIT B"/>
    <property type="match status" value="1"/>
</dbReference>
<accession>A0A9P4Y563</accession>
<dbReference type="GO" id="GO:0003677">
    <property type="term" value="F:DNA binding"/>
    <property type="evidence" value="ECO:0007669"/>
    <property type="project" value="InterPro"/>
</dbReference>
<name>A0A9P4Y563_CRYP1</name>
<dbReference type="OrthoDB" id="3014581at2759"/>
<evidence type="ECO:0000256" key="2">
    <source>
        <dbReference type="ARBA" id="ARBA00023242"/>
    </source>
</evidence>
<protein>
    <recommendedName>
        <fullName evidence="4">Xylanolytic transcriptional activator regulatory domain-containing protein</fullName>
    </recommendedName>
</protein>
<comment type="caution">
    <text evidence="5">The sequence shown here is derived from an EMBL/GenBank/DDBJ whole genome shotgun (WGS) entry which is preliminary data.</text>
</comment>
<keyword evidence="3" id="KW-0812">Transmembrane</keyword>
<dbReference type="Pfam" id="PF04082">
    <property type="entry name" value="Fungal_trans"/>
    <property type="match status" value="1"/>
</dbReference>
<organism evidence="5 6">
    <name type="scientific">Cryphonectria parasitica (strain ATCC 38755 / EP155)</name>
    <dbReference type="NCBI Taxonomy" id="660469"/>
    <lineage>
        <taxon>Eukaryota</taxon>
        <taxon>Fungi</taxon>
        <taxon>Dikarya</taxon>
        <taxon>Ascomycota</taxon>
        <taxon>Pezizomycotina</taxon>
        <taxon>Sordariomycetes</taxon>
        <taxon>Sordariomycetidae</taxon>
        <taxon>Diaporthales</taxon>
        <taxon>Cryphonectriaceae</taxon>
        <taxon>Cryphonectria-Endothia species complex</taxon>
        <taxon>Cryphonectria</taxon>
    </lineage>
</organism>